<evidence type="ECO:0000256" key="1">
    <source>
        <dbReference type="ARBA" id="ARBA00007521"/>
    </source>
</evidence>
<dbReference type="KEGG" id="esr:ES1_11460"/>
<proteinExistence type="inferred from homology"/>
<dbReference type="Gene3D" id="2.30.30.110">
    <property type="match status" value="1"/>
</dbReference>
<sequence>MKIWEIWFAKFPFEEDPSIEKERPVIILNVDPLEVLSVKVTSHKIRNEDEYDIAIEHWQEAGLRKPSVARISKAMFLDNNKFEYKIGTLHDDDKVSIFTKYKEYIERNN</sequence>
<evidence type="ECO:0000313" key="4">
    <source>
        <dbReference type="Proteomes" id="UP000007050"/>
    </source>
</evidence>
<dbReference type="Proteomes" id="UP000007050">
    <property type="component" value="Chromosome"/>
</dbReference>
<name>D4MK89_9FIRM</name>
<dbReference type="AlphaFoldDB" id="D4MK89"/>
<dbReference type="EMBL" id="FP929059">
    <property type="protein sequence ID" value="CBL34172.1"/>
    <property type="molecule type" value="Genomic_DNA"/>
</dbReference>
<organism evidence="3 4">
    <name type="scientific">[Eubacterium] siraeum V10Sc8a</name>
    <dbReference type="NCBI Taxonomy" id="717961"/>
    <lineage>
        <taxon>Bacteria</taxon>
        <taxon>Bacillati</taxon>
        <taxon>Bacillota</taxon>
        <taxon>Clostridia</taxon>
        <taxon>Eubacteriales</taxon>
        <taxon>Oscillospiraceae</taxon>
        <taxon>Oscillospiraceae incertae sedis</taxon>
    </lineage>
</organism>
<dbReference type="PATRIC" id="fig|717961.3.peg.1238"/>
<gene>
    <name evidence="3" type="ORF">ES1_11460</name>
</gene>
<dbReference type="InterPro" id="IPR003477">
    <property type="entry name" value="PemK-like"/>
</dbReference>
<evidence type="ECO:0000313" key="3">
    <source>
        <dbReference type="EMBL" id="CBL34172.1"/>
    </source>
</evidence>
<keyword evidence="2" id="KW-1277">Toxin-antitoxin system</keyword>
<accession>D4MK89</accession>
<protein>
    <submittedName>
        <fullName evidence="3">PemK-like protein</fullName>
    </submittedName>
</protein>
<evidence type="ECO:0000256" key="2">
    <source>
        <dbReference type="ARBA" id="ARBA00022649"/>
    </source>
</evidence>
<dbReference type="Pfam" id="PF02452">
    <property type="entry name" value="PemK_toxin"/>
    <property type="match status" value="1"/>
</dbReference>
<reference evidence="3 4" key="2">
    <citation type="submission" date="2010-03" db="EMBL/GenBank/DDBJ databases">
        <authorList>
            <person name="Pajon A."/>
        </authorList>
    </citation>
    <scope>NUCLEOTIDE SEQUENCE [LARGE SCALE GENOMIC DNA]</scope>
    <source>
        <strain evidence="3 4">V10Sc8a</strain>
    </source>
</reference>
<dbReference type="HOGENOM" id="CLU_121823_6_2_9"/>
<dbReference type="BioCyc" id="ESIR717961:G136L-939-MONOMER"/>
<dbReference type="SUPFAM" id="SSF50118">
    <property type="entry name" value="Cell growth inhibitor/plasmid maintenance toxic component"/>
    <property type="match status" value="1"/>
</dbReference>
<reference evidence="3 4" key="1">
    <citation type="submission" date="2010-03" db="EMBL/GenBank/DDBJ databases">
        <title>The genome sequence of Eubacterium siraeum V10Sc8a.</title>
        <authorList>
            <consortium name="metaHIT consortium -- http://www.metahit.eu/"/>
            <person name="Pajon A."/>
            <person name="Turner K."/>
            <person name="Parkhill J."/>
            <person name="Duncan S."/>
            <person name="Flint H."/>
        </authorList>
    </citation>
    <scope>NUCLEOTIDE SEQUENCE [LARGE SCALE GENOMIC DNA]</scope>
    <source>
        <strain evidence="3 4">V10Sc8a</strain>
    </source>
</reference>
<dbReference type="InterPro" id="IPR011067">
    <property type="entry name" value="Plasmid_toxin/cell-grow_inhib"/>
</dbReference>
<dbReference type="GO" id="GO:0003677">
    <property type="term" value="F:DNA binding"/>
    <property type="evidence" value="ECO:0007669"/>
    <property type="project" value="InterPro"/>
</dbReference>
<comment type="similarity">
    <text evidence="1">Belongs to the PemK/MazF family.</text>
</comment>